<gene>
    <name evidence="6" type="ORF">GCM10010430_11760</name>
</gene>
<keyword evidence="2" id="KW-0472">Membrane</keyword>
<dbReference type="NCBIfam" id="NF041528">
    <property type="entry name" value="strep_LAETG"/>
    <property type="match status" value="1"/>
</dbReference>
<dbReference type="NCBIfam" id="TIGR03934">
    <property type="entry name" value="TQXA_dom"/>
    <property type="match status" value="1"/>
</dbReference>
<sequence>MFQKQGRAVSRIGAVMLASSIAISAGMITAGAAAAVDVTTSGAKAVLVDGPLRHGQAIDIPMKDGKVEHAQGGLIELKTGDQTLDTYCIDLHNPTQRGAQYQETGWESSSLAGNKDAGKILWILEHSYPHISADQLAKDANIAGLTEDEAAAGTQAAIWYFSDGANAVPKDGKANDLAKYLIKSAQPLEEPKPTLSLSPNAVSGKSGALLGPISVTTNGSSVDLSVDADGAKAGLTVTDKNGKAITSAKSGDEIYAKAPGGGAKGTAGIKATTSAQISVGRAFTGVNADNVHSQTLILAGSEAVPATASVKVNWAPTGPIPAVTSKVDCVQGAVVVTAANNGDQDYTFTLNGKTYTVKPGASTSVPIKVDEDKSYHFTVTGPNGFKQDIQGVLNCKTDTGTTTPSSTPSAKPSPSTSSSTGGGTGGSTGGSTGGGLAFTGGGSETPWLVGAGGALLVAGGGAVFALRRRGRHSRTTV</sequence>
<evidence type="ECO:0000313" key="7">
    <source>
        <dbReference type="Proteomes" id="UP001500305"/>
    </source>
</evidence>
<dbReference type="EMBL" id="BAAATR010000004">
    <property type="protein sequence ID" value="GAA2232802.1"/>
    <property type="molecule type" value="Genomic_DNA"/>
</dbReference>
<reference evidence="6 7" key="1">
    <citation type="journal article" date="2019" name="Int. J. Syst. Evol. Microbiol.">
        <title>The Global Catalogue of Microorganisms (GCM) 10K type strain sequencing project: providing services to taxonomists for standard genome sequencing and annotation.</title>
        <authorList>
            <consortium name="The Broad Institute Genomics Platform"/>
            <consortium name="The Broad Institute Genome Sequencing Center for Infectious Disease"/>
            <person name="Wu L."/>
            <person name="Ma J."/>
        </authorList>
    </citation>
    <scope>NUCLEOTIDE SEQUENCE [LARGE SCALE GENOMIC DNA]</scope>
    <source>
        <strain evidence="6 7">JCM 7356</strain>
    </source>
</reference>
<comment type="caution">
    <text evidence="6">The sequence shown here is derived from an EMBL/GenBank/DDBJ whole genome shotgun (WGS) entry which is preliminary data.</text>
</comment>
<keyword evidence="7" id="KW-1185">Reference proteome</keyword>
<evidence type="ECO:0000259" key="4">
    <source>
        <dbReference type="Pfam" id="PF05506"/>
    </source>
</evidence>
<keyword evidence="2" id="KW-0812">Transmembrane</keyword>
<feature type="signal peptide" evidence="3">
    <location>
        <begin position="1"/>
        <end position="24"/>
    </location>
</feature>
<feature type="region of interest" description="Disordered" evidence="1">
    <location>
        <begin position="395"/>
        <end position="439"/>
    </location>
</feature>
<dbReference type="Pfam" id="PF08341">
    <property type="entry name" value="TED"/>
    <property type="match status" value="1"/>
</dbReference>
<feature type="transmembrane region" description="Helical" evidence="2">
    <location>
        <begin position="447"/>
        <end position="466"/>
    </location>
</feature>
<proteinExistence type="predicted"/>
<feature type="domain" description="Thioester" evidence="5">
    <location>
        <begin position="86"/>
        <end position="186"/>
    </location>
</feature>
<feature type="domain" description="Bacterial phospholipase C C-terminal" evidence="4">
    <location>
        <begin position="321"/>
        <end position="391"/>
    </location>
</feature>
<keyword evidence="2" id="KW-1133">Transmembrane helix</keyword>
<dbReference type="Pfam" id="PF05506">
    <property type="entry name" value="PLipase_C_C"/>
    <property type="match status" value="1"/>
</dbReference>
<keyword evidence="3" id="KW-0732">Signal</keyword>
<feature type="compositionally biased region" description="Low complexity" evidence="1">
    <location>
        <begin position="399"/>
        <end position="419"/>
    </location>
</feature>
<dbReference type="InterPro" id="IPR013552">
    <property type="entry name" value="Thioester_dom"/>
</dbReference>
<dbReference type="InterPro" id="IPR023849">
    <property type="entry name" value="TQXA_dom"/>
</dbReference>
<accession>A0ABN3DKQ0</accession>
<evidence type="ECO:0000313" key="6">
    <source>
        <dbReference type="EMBL" id="GAA2232802.1"/>
    </source>
</evidence>
<evidence type="ECO:0000259" key="5">
    <source>
        <dbReference type="Pfam" id="PF08341"/>
    </source>
</evidence>
<evidence type="ECO:0000256" key="2">
    <source>
        <dbReference type="SAM" id="Phobius"/>
    </source>
</evidence>
<feature type="compositionally biased region" description="Gly residues" evidence="1">
    <location>
        <begin position="420"/>
        <end position="439"/>
    </location>
</feature>
<dbReference type="Proteomes" id="UP001500305">
    <property type="component" value="Unassembled WGS sequence"/>
</dbReference>
<protein>
    <submittedName>
        <fullName evidence="6">TQXA domain-containing protein</fullName>
    </submittedName>
</protein>
<name>A0ABN3DKQ0_9ACTN</name>
<organism evidence="6 7">
    <name type="scientific">Kitasatospora cystarginea</name>
    <dbReference type="NCBI Taxonomy" id="58350"/>
    <lineage>
        <taxon>Bacteria</taxon>
        <taxon>Bacillati</taxon>
        <taxon>Actinomycetota</taxon>
        <taxon>Actinomycetes</taxon>
        <taxon>Kitasatosporales</taxon>
        <taxon>Streptomycetaceae</taxon>
        <taxon>Kitasatospora</taxon>
    </lineage>
</organism>
<evidence type="ECO:0000256" key="1">
    <source>
        <dbReference type="SAM" id="MobiDB-lite"/>
    </source>
</evidence>
<dbReference type="Gene3D" id="1.10.150.480">
    <property type="match status" value="1"/>
</dbReference>
<dbReference type="InterPro" id="IPR008475">
    <property type="entry name" value="PLipase_C_C"/>
</dbReference>
<evidence type="ECO:0000256" key="3">
    <source>
        <dbReference type="SAM" id="SignalP"/>
    </source>
</evidence>
<feature type="chain" id="PRO_5045469321" evidence="3">
    <location>
        <begin position="25"/>
        <end position="477"/>
    </location>
</feature>